<dbReference type="AlphaFoldDB" id="A0A844D576"/>
<evidence type="ECO:0000313" key="2">
    <source>
        <dbReference type="EMBL" id="MRW82660.1"/>
    </source>
</evidence>
<comment type="caution">
    <text evidence="2">The sequence shown here is derived from an EMBL/GenBank/DDBJ whole genome shotgun (WGS) entry which is preliminary data.</text>
</comment>
<evidence type="ECO:0008006" key="4">
    <source>
        <dbReference type="Google" id="ProtNLM"/>
    </source>
</evidence>
<protein>
    <recommendedName>
        <fullName evidence="4">DUF2268 domain-containing protein</fullName>
    </recommendedName>
</protein>
<keyword evidence="3" id="KW-1185">Reference proteome</keyword>
<evidence type="ECO:0000313" key="3">
    <source>
        <dbReference type="Proteomes" id="UP000439986"/>
    </source>
</evidence>
<sequence length="322" mass="36072">MKKFLPLITAALLLLPVSATVATPQESIVQTGDIDRFWQAYDAVRAAKDTAARLELLQHLYLDPATPGLRALMAARRYTLPEYVEAIEQYPRFWNSIRPLTARAKEAAASLESDIAALRRIYPELKPASITYAIGILRTGGTTTGNMVLIGAEIALSDETVDVSELREPLRTRLGAYFKTRPFANNSQNNVHEYVHTQQQESAETLAARVVYEGVAEFVAELATGKRAPLALYVYGPAHRDEVRRRFKADMDITDWRDWLYNSDRNVFGVSDMGYFVGYEIAKCYYDRATDKQAAIRAMIELAYGDPKAVQAFIAQSGYLVD</sequence>
<proteinExistence type="predicted"/>
<dbReference type="EMBL" id="WKJL01000001">
    <property type="protein sequence ID" value="MRW82660.1"/>
    <property type="molecule type" value="Genomic_DNA"/>
</dbReference>
<feature type="signal peptide" evidence="1">
    <location>
        <begin position="1"/>
        <end position="21"/>
    </location>
</feature>
<dbReference type="RefSeq" id="WP_154355718.1">
    <property type="nucleotide sequence ID" value="NZ_WKJL01000001.1"/>
</dbReference>
<keyword evidence="1" id="KW-0732">Signal</keyword>
<accession>A0A844D576</accession>
<feature type="chain" id="PRO_5033060145" description="DUF2268 domain-containing protein" evidence="1">
    <location>
        <begin position="22"/>
        <end position="322"/>
    </location>
</feature>
<organism evidence="2 3">
    <name type="scientific">Duganella aquatilis</name>
    <dbReference type="NCBI Taxonomy" id="2666082"/>
    <lineage>
        <taxon>Bacteria</taxon>
        <taxon>Pseudomonadati</taxon>
        <taxon>Pseudomonadota</taxon>
        <taxon>Betaproteobacteria</taxon>
        <taxon>Burkholderiales</taxon>
        <taxon>Oxalobacteraceae</taxon>
        <taxon>Telluria group</taxon>
        <taxon>Duganella</taxon>
    </lineage>
</organism>
<gene>
    <name evidence="2" type="ORF">GJ698_00965</name>
</gene>
<name>A0A844D576_9BURK</name>
<evidence type="ECO:0000256" key="1">
    <source>
        <dbReference type="SAM" id="SignalP"/>
    </source>
</evidence>
<reference evidence="2 3" key="1">
    <citation type="submission" date="2019-11" db="EMBL/GenBank/DDBJ databases">
        <title>Novel species isolated from a subtropical stream in China.</title>
        <authorList>
            <person name="Lu H."/>
        </authorList>
    </citation>
    <scope>NUCLEOTIDE SEQUENCE [LARGE SCALE GENOMIC DNA]</scope>
    <source>
        <strain evidence="2 3">FT26W</strain>
    </source>
</reference>
<dbReference type="Proteomes" id="UP000439986">
    <property type="component" value="Unassembled WGS sequence"/>
</dbReference>